<evidence type="ECO:0000256" key="3">
    <source>
        <dbReference type="ARBA" id="ARBA00023163"/>
    </source>
</evidence>
<dbReference type="PRINTS" id="PR00038">
    <property type="entry name" value="HTHLUXR"/>
</dbReference>
<evidence type="ECO:0000313" key="5">
    <source>
        <dbReference type="EMBL" id="QGZ36479.1"/>
    </source>
</evidence>
<proteinExistence type="predicted"/>
<evidence type="ECO:0000256" key="2">
    <source>
        <dbReference type="ARBA" id="ARBA00023125"/>
    </source>
</evidence>
<dbReference type="InterPro" id="IPR029016">
    <property type="entry name" value="GAF-like_dom_sf"/>
</dbReference>
<dbReference type="InterPro" id="IPR003018">
    <property type="entry name" value="GAF"/>
</dbReference>
<dbReference type="SUPFAM" id="SSF46894">
    <property type="entry name" value="C-terminal effector domain of the bipartite response regulators"/>
    <property type="match status" value="1"/>
</dbReference>
<reference evidence="5 6" key="1">
    <citation type="submission" date="2019-12" db="EMBL/GenBank/DDBJ databases">
        <title>The genome of Stappia indica PHM037.</title>
        <authorList>
            <person name="Kacar D."/>
            <person name="Galan B."/>
            <person name="Canedo L."/>
            <person name="Rodriguez P."/>
            <person name="de la Calle F."/>
            <person name="Garcia J.L."/>
        </authorList>
    </citation>
    <scope>NUCLEOTIDE SEQUENCE [LARGE SCALE GENOMIC DNA]</scope>
    <source>
        <strain evidence="5 6">PHM037</strain>
    </source>
</reference>
<dbReference type="GO" id="GO:0006355">
    <property type="term" value="P:regulation of DNA-templated transcription"/>
    <property type="evidence" value="ECO:0007669"/>
    <property type="project" value="InterPro"/>
</dbReference>
<gene>
    <name evidence="5" type="ORF">GH266_19505</name>
</gene>
<accession>A0A857CC60</accession>
<keyword evidence="1" id="KW-0805">Transcription regulation</keyword>
<name>A0A857CC60_9HYPH</name>
<dbReference type="Gene3D" id="1.10.10.10">
    <property type="entry name" value="Winged helix-like DNA-binding domain superfamily/Winged helix DNA-binding domain"/>
    <property type="match status" value="1"/>
</dbReference>
<dbReference type="OrthoDB" id="9782655at2"/>
<dbReference type="Pfam" id="PF00196">
    <property type="entry name" value="GerE"/>
    <property type="match status" value="1"/>
</dbReference>
<dbReference type="InterPro" id="IPR000792">
    <property type="entry name" value="Tscrpt_reg_LuxR_C"/>
</dbReference>
<dbReference type="RefSeq" id="WP_158195314.1">
    <property type="nucleotide sequence ID" value="NZ_CP046908.1"/>
</dbReference>
<dbReference type="CDD" id="cd06170">
    <property type="entry name" value="LuxR_C_like"/>
    <property type="match status" value="1"/>
</dbReference>
<evidence type="ECO:0000259" key="4">
    <source>
        <dbReference type="PROSITE" id="PS50043"/>
    </source>
</evidence>
<dbReference type="SUPFAM" id="SSF55781">
    <property type="entry name" value="GAF domain-like"/>
    <property type="match status" value="1"/>
</dbReference>
<evidence type="ECO:0000313" key="6">
    <source>
        <dbReference type="Proteomes" id="UP000435648"/>
    </source>
</evidence>
<dbReference type="InterPro" id="IPR036388">
    <property type="entry name" value="WH-like_DNA-bd_sf"/>
</dbReference>
<dbReference type="InterPro" id="IPR016032">
    <property type="entry name" value="Sig_transdc_resp-reg_C-effctor"/>
</dbReference>
<keyword evidence="3" id="KW-0804">Transcription</keyword>
<dbReference type="Gene3D" id="3.30.450.40">
    <property type="match status" value="1"/>
</dbReference>
<dbReference type="Proteomes" id="UP000435648">
    <property type="component" value="Chromosome"/>
</dbReference>
<dbReference type="PROSITE" id="PS50043">
    <property type="entry name" value="HTH_LUXR_2"/>
    <property type="match status" value="1"/>
</dbReference>
<dbReference type="AlphaFoldDB" id="A0A857CC60"/>
<dbReference type="PANTHER" id="PTHR44688:SF16">
    <property type="entry name" value="DNA-BINDING TRANSCRIPTIONAL ACTIVATOR DEVR_DOSR"/>
    <property type="match status" value="1"/>
</dbReference>
<dbReference type="PANTHER" id="PTHR44688">
    <property type="entry name" value="DNA-BINDING TRANSCRIPTIONAL ACTIVATOR DEVR_DOSR"/>
    <property type="match status" value="1"/>
</dbReference>
<evidence type="ECO:0000256" key="1">
    <source>
        <dbReference type="ARBA" id="ARBA00023015"/>
    </source>
</evidence>
<dbReference type="Pfam" id="PF01590">
    <property type="entry name" value="GAF"/>
    <property type="match status" value="1"/>
</dbReference>
<sequence>MSFSEDASGPNLRSTADLLISVAEAATPQNLSEACGAALARITGSGVVGIYLVVAGRPQLLGSTNVPVGLLGEYRSGLGVSDPYLERLSEAPDVLDGPGFYGTHGWRRSRSYELLRGWGLCSNMCGPLLHEGEVAGVLYTATDRDDRPYTARMKQDMALLCRAASVALPRLLPTVGQTEPGLRLPQRQAEVAILVRQGLSNKAVARELGLSEHTVKEYVAILCRRFSVRNRTQLGALIAQAGSFAPRRPDA</sequence>
<keyword evidence="2" id="KW-0238">DNA-binding</keyword>
<feature type="domain" description="HTH luxR-type" evidence="4">
    <location>
        <begin position="177"/>
        <end position="242"/>
    </location>
</feature>
<dbReference type="KEGG" id="siw:GH266_19505"/>
<organism evidence="5 6">
    <name type="scientific">Stappia indica</name>
    <dbReference type="NCBI Taxonomy" id="538381"/>
    <lineage>
        <taxon>Bacteria</taxon>
        <taxon>Pseudomonadati</taxon>
        <taxon>Pseudomonadota</taxon>
        <taxon>Alphaproteobacteria</taxon>
        <taxon>Hyphomicrobiales</taxon>
        <taxon>Stappiaceae</taxon>
        <taxon>Stappia</taxon>
    </lineage>
</organism>
<dbReference type="EMBL" id="CP046908">
    <property type="protein sequence ID" value="QGZ36479.1"/>
    <property type="molecule type" value="Genomic_DNA"/>
</dbReference>
<dbReference type="GO" id="GO:0003677">
    <property type="term" value="F:DNA binding"/>
    <property type="evidence" value="ECO:0007669"/>
    <property type="project" value="UniProtKB-KW"/>
</dbReference>
<protein>
    <recommendedName>
        <fullName evidence="4">HTH luxR-type domain-containing protein</fullName>
    </recommendedName>
</protein>
<dbReference type="SMART" id="SM00421">
    <property type="entry name" value="HTH_LUXR"/>
    <property type="match status" value="1"/>
</dbReference>